<sequence length="174" mass="18429">MSKKVVLIIASQGFQQVEYSGTKEELEKAGVEVLTASDSGGEAVGKDGTTVVMADLEIRDLDVAEYDGLYLIGGPGAMEFLDKEEVYLLLSKWKSSGKPYGSICISTRILAKAGVLQGIQATGWNGDGELPAILVENGAEYAETDVITDGNITTASGPPVAHDFGREIVKVLME</sequence>
<dbReference type="Proteomes" id="UP000176300">
    <property type="component" value="Unassembled WGS sequence"/>
</dbReference>
<dbReference type="PANTHER" id="PTHR48094:SF12">
    <property type="entry name" value="PARKINSON DISEASE PROTEIN 7 HOMOLOG"/>
    <property type="match status" value="1"/>
</dbReference>
<evidence type="ECO:0000259" key="1">
    <source>
        <dbReference type="Pfam" id="PF01965"/>
    </source>
</evidence>
<dbReference type="AlphaFoldDB" id="A0A1F6NF73"/>
<dbReference type="InterPro" id="IPR002818">
    <property type="entry name" value="DJ-1/PfpI"/>
</dbReference>
<dbReference type="EMBL" id="MFQS01000040">
    <property type="protein sequence ID" value="OGH82468.1"/>
    <property type="molecule type" value="Genomic_DNA"/>
</dbReference>
<name>A0A1F6NF73_9BACT</name>
<evidence type="ECO:0000313" key="2">
    <source>
        <dbReference type="EMBL" id="OGH82468.1"/>
    </source>
</evidence>
<accession>A0A1F6NF73</accession>
<organism evidence="2 3">
    <name type="scientific">Candidatus Magasanikbacteria bacterium RIFOXYB1_FULL_40_15</name>
    <dbReference type="NCBI Taxonomy" id="1798697"/>
    <lineage>
        <taxon>Bacteria</taxon>
        <taxon>Candidatus Magasanikiibacteriota</taxon>
    </lineage>
</organism>
<reference evidence="2 3" key="1">
    <citation type="journal article" date="2016" name="Nat. Commun.">
        <title>Thousands of microbial genomes shed light on interconnected biogeochemical processes in an aquifer system.</title>
        <authorList>
            <person name="Anantharaman K."/>
            <person name="Brown C.T."/>
            <person name="Hug L.A."/>
            <person name="Sharon I."/>
            <person name="Castelle C.J."/>
            <person name="Probst A.J."/>
            <person name="Thomas B.C."/>
            <person name="Singh A."/>
            <person name="Wilkins M.J."/>
            <person name="Karaoz U."/>
            <person name="Brodie E.L."/>
            <person name="Williams K.H."/>
            <person name="Hubbard S.S."/>
            <person name="Banfield J.F."/>
        </authorList>
    </citation>
    <scope>NUCLEOTIDE SEQUENCE [LARGE SCALE GENOMIC DNA]</scope>
</reference>
<dbReference type="GO" id="GO:0005737">
    <property type="term" value="C:cytoplasm"/>
    <property type="evidence" value="ECO:0007669"/>
    <property type="project" value="TreeGrafter"/>
</dbReference>
<gene>
    <name evidence="2" type="ORF">A2373_04135</name>
</gene>
<dbReference type="STRING" id="1798697.A2373_04135"/>
<evidence type="ECO:0000313" key="3">
    <source>
        <dbReference type="Proteomes" id="UP000176300"/>
    </source>
</evidence>
<dbReference type="SUPFAM" id="SSF52317">
    <property type="entry name" value="Class I glutamine amidotransferase-like"/>
    <property type="match status" value="1"/>
</dbReference>
<comment type="caution">
    <text evidence="2">The sequence shown here is derived from an EMBL/GenBank/DDBJ whole genome shotgun (WGS) entry which is preliminary data.</text>
</comment>
<dbReference type="PANTHER" id="PTHR48094">
    <property type="entry name" value="PROTEIN/NUCLEIC ACID DEGLYCASE DJ-1-RELATED"/>
    <property type="match status" value="1"/>
</dbReference>
<feature type="domain" description="DJ-1/PfpI" evidence="1">
    <location>
        <begin position="3"/>
        <end position="170"/>
    </location>
</feature>
<protein>
    <recommendedName>
        <fullName evidence="1">DJ-1/PfpI domain-containing protein</fullName>
    </recommendedName>
</protein>
<dbReference type="Pfam" id="PF01965">
    <property type="entry name" value="DJ-1_PfpI"/>
    <property type="match status" value="1"/>
</dbReference>
<dbReference type="InterPro" id="IPR050325">
    <property type="entry name" value="Prot/Nucl_acid_deglycase"/>
</dbReference>
<dbReference type="InterPro" id="IPR029062">
    <property type="entry name" value="Class_I_gatase-like"/>
</dbReference>
<dbReference type="Gene3D" id="3.40.50.880">
    <property type="match status" value="1"/>
</dbReference>
<proteinExistence type="predicted"/>